<feature type="compositionally biased region" description="Gly residues" evidence="1">
    <location>
        <begin position="95"/>
        <end position="104"/>
    </location>
</feature>
<reference evidence="3" key="1">
    <citation type="journal article" date="2019" name="Int. J. Syst. Evol. Microbiol.">
        <title>The Global Catalogue of Microorganisms (GCM) 10K type strain sequencing project: providing services to taxonomists for standard genome sequencing and annotation.</title>
        <authorList>
            <consortium name="The Broad Institute Genomics Platform"/>
            <consortium name="The Broad Institute Genome Sequencing Center for Infectious Disease"/>
            <person name="Wu L."/>
            <person name="Ma J."/>
        </authorList>
    </citation>
    <scope>NUCLEOTIDE SEQUENCE [LARGE SCALE GENOMIC DNA]</scope>
    <source>
        <strain evidence="3">JCM 18015</strain>
    </source>
</reference>
<evidence type="ECO:0000313" key="2">
    <source>
        <dbReference type="EMBL" id="GAA5067725.1"/>
    </source>
</evidence>
<gene>
    <name evidence="2" type="ORF">GCM10023209_07650</name>
</gene>
<evidence type="ECO:0000256" key="1">
    <source>
        <dbReference type="SAM" id="MobiDB-lite"/>
    </source>
</evidence>
<dbReference type="Proteomes" id="UP001499910">
    <property type="component" value="Unassembled WGS sequence"/>
</dbReference>
<sequence length="104" mass="10691">MTDKKEDKAKPTLDESQIDTKRGLNRRTMLRGFGIGGLGLGTAAATGCVPVGYASGITDSDNGPIIDPAGCGRGGRRGYYTGYTDADNGPIVDPGGQGRGPRTC</sequence>
<protein>
    <submittedName>
        <fullName evidence="2">Uncharacterized protein</fullName>
    </submittedName>
</protein>
<proteinExistence type="predicted"/>
<evidence type="ECO:0000313" key="3">
    <source>
        <dbReference type="Proteomes" id="UP001499910"/>
    </source>
</evidence>
<dbReference type="RefSeq" id="WP_222188154.1">
    <property type="nucleotide sequence ID" value="NZ_BAABHW010000001.1"/>
</dbReference>
<keyword evidence="3" id="KW-1185">Reference proteome</keyword>
<dbReference type="EMBL" id="BAABHW010000001">
    <property type="protein sequence ID" value="GAA5067725.1"/>
    <property type="molecule type" value="Genomic_DNA"/>
</dbReference>
<dbReference type="PROSITE" id="PS51318">
    <property type="entry name" value="TAT"/>
    <property type="match status" value="1"/>
</dbReference>
<dbReference type="InterPro" id="IPR006311">
    <property type="entry name" value="TAT_signal"/>
</dbReference>
<accession>A0ABP9L0M5</accession>
<feature type="region of interest" description="Disordered" evidence="1">
    <location>
        <begin position="82"/>
        <end position="104"/>
    </location>
</feature>
<name>A0ABP9L0M5_9RHOB</name>
<feature type="region of interest" description="Disordered" evidence="1">
    <location>
        <begin position="1"/>
        <end position="21"/>
    </location>
</feature>
<comment type="caution">
    <text evidence="2">The sequence shown here is derived from an EMBL/GenBank/DDBJ whole genome shotgun (WGS) entry which is preliminary data.</text>
</comment>
<organism evidence="2 3">
    <name type="scientific">[Roseibacterium] beibuensis</name>
    <dbReference type="NCBI Taxonomy" id="1193142"/>
    <lineage>
        <taxon>Bacteria</taxon>
        <taxon>Pseudomonadati</taxon>
        <taxon>Pseudomonadota</taxon>
        <taxon>Alphaproteobacteria</taxon>
        <taxon>Rhodobacterales</taxon>
        <taxon>Roseobacteraceae</taxon>
        <taxon>Roseicyclus</taxon>
    </lineage>
</organism>